<evidence type="ECO:0000313" key="4">
    <source>
        <dbReference type="Proteomes" id="UP000199701"/>
    </source>
</evidence>
<keyword evidence="4" id="KW-1185">Reference proteome</keyword>
<feature type="signal peptide" evidence="2">
    <location>
        <begin position="1"/>
        <end position="20"/>
    </location>
</feature>
<protein>
    <recommendedName>
        <fullName evidence="5">Lipoprotein</fullName>
    </recommendedName>
</protein>
<dbReference type="PROSITE" id="PS51257">
    <property type="entry name" value="PROKAR_LIPOPROTEIN"/>
    <property type="match status" value="1"/>
</dbReference>
<dbReference type="AlphaFoldDB" id="A0A1I0QTM8"/>
<dbReference type="OrthoDB" id="2086390at2"/>
<sequence length="253" mass="28268">MKTKFISVLLVILLSVSITACSNKSSSNIENNSSVSNSKSSDVSISTSSSPTSVNAFADSKTTQMSSEKKSIMEAYKAVLQNKATFFSTDNKKNVYLNDLLTNKELYGTIFKVTHFAVLDMDGDNIPEIVLELTVGSDVQFYEVLHYMNNEVYGYIQVLRGLQDLKADGTFNYSNGALDNGYGKLRFKSDISETDILGYCQPSTYDSTAELYFINNKSVTEELYKIHIKEQAGKKGVVWYDFSSEYIEKELSI</sequence>
<organism evidence="3 4">
    <name type="scientific">[Clostridium] fimetarium</name>
    <dbReference type="NCBI Taxonomy" id="99656"/>
    <lineage>
        <taxon>Bacteria</taxon>
        <taxon>Bacillati</taxon>
        <taxon>Bacillota</taxon>
        <taxon>Clostridia</taxon>
        <taxon>Lachnospirales</taxon>
        <taxon>Lachnospiraceae</taxon>
    </lineage>
</organism>
<evidence type="ECO:0000313" key="3">
    <source>
        <dbReference type="EMBL" id="SEW30930.1"/>
    </source>
</evidence>
<name>A0A1I0QTM8_9FIRM</name>
<proteinExistence type="predicted"/>
<accession>A0A1I0QTM8</accession>
<feature type="compositionally biased region" description="Low complexity" evidence="1">
    <location>
        <begin position="24"/>
        <end position="55"/>
    </location>
</feature>
<dbReference type="Proteomes" id="UP000199701">
    <property type="component" value="Unassembled WGS sequence"/>
</dbReference>
<dbReference type="STRING" id="99656.SAMN05421659_109101"/>
<feature type="chain" id="PRO_5038697980" description="Lipoprotein" evidence="2">
    <location>
        <begin position="21"/>
        <end position="253"/>
    </location>
</feature>
<feature type="region of interest" description="Disordered" evidence="1">
    <location>
        <begin position="24"/>
        <end position="61"/>
    </location>
</feature>
<evidence type="ECO:0000256" key="1">
    <source>
        <dbReference type="SAM" id="MobiDB-lite"/>
    </source>
</evidence>
<evidence type="ECO:0008006" key="5">
    <source>
        <dbReference type="Google" id="ProtNLM"/>
    </source>
</evidence>
<dbReference type="EMBL" id="FOJI01000009">
    <property type="protein sequence ID" value="SEW30930.1"/>
    <property type="molecule type" value="Genomic_DNA"/>
</dbReference>
<gene>
    <name evidence="3" type="ORF">SAMN05421659_109101</name>
</gene>
<dbReference type="RefSeq" id="WP_092454446.1">
    <property type="nucleotide sequence ID" value="NZ_FOJI01000009.1"/>
</dbReference>
<keyword evidence="2" id="KW-0732">Signal</keyword>
<reference evidence="3 4" key="1">
    <citation type="submission" date="2016-10" db="EMBL/GenBank/DDBJ databases">
        <authorList>
            <person name="de Groot N.N."/>
        </authorList>
    </citation>
    <scope>NUCLEOTIDE SEQUENCE [LARGE SCALE GENOMIC DNA]</scope>
    <source>
        <strain evidence="3 4">DSM 9179</strain>
    </source>
</reference>
<evidence type="ECO:0000256" key="2">
    <source>
        <dbReference type="SAM" id="SignalP"/>
    </source>
</evidence>